<geneLocation type="plasmid" evidence="9 10">
    <name>pFA3</name>
</geneLocation>
<evidence type="ECO:0000256" key="1">
    <source>
        <dbReference type="ARBA" id="ARBA00004442"/>
    </source>
</evidence>
<dbReference type="EMBL" id="AP025317">
    <property type="protein sequence ID" value="BDD12190.1"/>
    <property type="molecule type" value="Genomic_DNA"/>
</dbReference>
<keyword evidence="9" id="KW-0614">Plasmid</keyword>
<dbReference type="AlphaFoldDB" id="A0AAU9DLW8"/>
<evidence type="ECO:0000313" key="9">
    <source>
        <dbReference type="EMBL" id="BDD12190.1"/>
    </source>
</evidence>
<dbReference type="GO" id="GO:0009279">
    <property type="term" value="C:cell outer membrane"/>
    <property type="evidence" value="ECO:0007669"/>
    <property type="project" value="UniProtKB-SubCell"/>
</dbReference>
<evidence type="ECO:0000256" key="6">
    <source>
        <dbReference type="SAM" id="SignalP"/>
    </source>
</evidence>
<protein>
    <recommendedName>
        <fullName evidence="11">RagB/SusD family nutrient uptake outer membrane protein</fullName>
    </recommendedName>
</protein>
<evidence type="ECO:0000259" key="7">
    <source>
        <dbReference type="Pfam" id="PF07980"/>
    </source>
</evidence>
<keyword evidence="5" id="KW-0998">Cell outer membrane</keyword>
<dbReference type="InterPro" id="IPR012944">
    <property type="entry name" value="SusD_RagB_dom"/>
</dbReference>
<evidence type="ECO:0000256" key="4">
    <source>
        <dbReference type="ARBA" id="ARBA00023136"/>
    </source>
</evidence>
<keyword evidence="3 6" id="KW-0732">Signal</keyword>
<evidence type="ECO:0000259" key="8">
    <source>
        <dbReference type="Pfam" id="PF14322"/>
    </source>
</evidence>
<dbReference type="KEGG" id="fax:FUAX_46220"/>
<gene>
    <name evidence="9" type="ORF">FUAX_46220</name>
</gene>
<evidence type="ECO:0000256" key="3">
    <source>
        <dbReference type="ARBA" id="ARBA00022729"/>
    </source>
</evidence>
<evidence type="ECO:0000256" key="5">
    <source>
        <dbReference type="ARBA" id="ARBA00023237"/>
    </source>
</evidence>
<evidence type="ECO:0000256" key="2">
    <source>
        <dbReference type="ARBA" id="ARBA00006275"/>
    </source>
</evidence>
<comment type="subcellular location">
    <subcellularLocation>
        <location evidence="1">Cell outer membrane</location>
    </subcellularLocation>
</comment>
<dbReference type="Gene3D" id="1.25.40.390">
    <property type="match status" value="1"/>
</dbReference>
<comment type="similarity">
    <text evidence="2">Belongs to the SusD family.</text>
</comment>
<sequence length="577" mass="66375">MKIRKYIPLLALASMLLGACNDDFLNEKDTNSYNPEEVWNDIKLVDAYIAYLYRDTFESWPVNSGNLADESGGLYDQSYITPSSKHMKPWNYEEIYKINLLFQEIEKGTLSDSQKKYVKGQAYFLRAWNYFRMVVHYGGVPIIKKPQTTKDDLNVTRNSTKECFDFIVSDLDEAIASLPDKSEGDNYGRISKSIALAFKGRVLLYKASPQFNPSNPYDNEYWDEAYTANKNAKETLEALGYGLLDNYNDIFLTENHKEAILPVIFTNPGRTNGRKEHSVRPITESKNGTGGDQPIWRLVNAYPMKDGKQPGESMTYAFDEQRFWENRDPRFYSTIVYNGAIYELSGKSGRRQYTDIELGTTEDGFGKTQGYYRTGFYSKKGIQVSLPQAEVSLNEVDWLEIRFAEVLMNYAEAANEKGLQGEALEILKKIRKRAGVEEGPDGMYGLKNGMGKDEIREALLHERYIEFTFEGKRFWDLRRHRRLNTLNGIMKFGLEAKLNGEVDVDKAKVYGYLPEDFTYKVSRLIEKDIQTEGGGIQKLTMYMPDTYYFFPISLDDLDKNPNLKQNKDWGGDFDPTL</sequence>
<keyword evidence="10" id="KW-1185">Reference proteome</keyword>
<feature type="domain" description="RagB/SusD" evidence="7">
    <location>
        <begin position="257"/>
        <end position="569"/>
    </location>
</feature>
<dbReference type="CDD" id="cd08977">
    <property type="entry name" value="SusD"/>
    <property type="match status" value="1"/>
</dbReference>
<name>A0AAU9DLW8_9BACT</name>
<dbReference type="InterPro" id="IPR033985">
    <property type="entry name" value="SusD-like_N"/>
</dbReference>
<dbReference type="Proteomes" id="UP001348817">
    <property type="component" value="Plasmid pFA3"/>
</dbReference>
<evidence type="ECO:0008006" key="11">
    <source>
        <dbReference type="Google" id="ProtNLM"/>
    </source>
</evidence>
<organism evidence="9 10">
    <name type="scientific">Fulvitalea axinellae</name>
    <dbReference type="NCBI Taxonomy" id="1182444"/>
    <lineage>
        <taxon>Bacteria</taxon>
        <taxon>Pseudomonadati</taxon>
        <taxon>Bacteroidota</taxon>
        <taxon>Cytophagia</taxon>
        <taxon>Cytophagales</taxon>
        <taxon>Persicobacteraceae</taxon>
        <taxon>Fulvitalea</taxon>
    </lineage>
</organism>
<feature type="domain" description="SusD-like N-terminal" evidence="8">
    <location>
        <begin position="90"/>
        <end position="204"/>
    </location>
</feature>
<dbReference type="Pfam" id="PF07980">
    <property type="entry name" value="SusD_RagB"/>
    <property type="match status" value="1"/>
</dbReference>
<dbReference type="SUPFAM" id="SSF48452">
    <property type="entry name" value="TPR-like"/>
    <property type="match status" value="1"/>
</dbReference>
<feature type="signal peptide" evidence="6">
    <location>
        <begin position="1"/>
        <end position="21"/>
    </location>
</feature>
<reference evidence="9 10" key="1">
    <citation type="submission" date="2021-12" db="EMBL/GenBank/DDBJ databases">
        <title>Genome sequencing of bacteria with rrn-lacking chromosome and rrn-plasmid.</title>
        <authorList>
            <person name="Anda M."/>
            <person name="Iwasaki W."/>
        </authorList>
    </citation>
    <scope>NUCLEOTIDE SEQUENCE [LARGE SCALE GENOMIC DNA]</scope>
    <source>
        <strain evidence="9 10">DSM 100852</strain>
        <plasmid evidence="9 10">pFA3</plasmid>
    </source>
</reference>
<evidence type="ECO:0000313" key="10">
    <source>
        <dbReference type="Proteomes" id="UP001348817"/>
    </source>
</evidence>
<dbReference type="PROSITE" id="PS51257">
    <property type="entry name" value="PROKAR_LIPOPROTEIN"/>
    <property type="match status" value="1"/>
</dbReference>
<accession>A0AAU9DLW8</accession>
<dbReference type="InterPro" id="IPR011990">
    <property type="entry name" value="TPR-like_helical_dom_sf"/>
</dbReference>
<feature type="chain" id="PRO_5043482314" description="RagB/SusD family nutrient uptake outer membrane protein" evidence="6">
    <location>
        <begin position="22"/>
        <end position="577"/>
    </location>
</feature>
<keyword evidence="4" id="KW-0472">Membrane</keyword>
<dbReference type="RefSeq" id="WP_338395334.1">
    <property type="nucleotide sequence ID" value="NZ_AP025317.1"/>
</dbReference>
<dbReference type="Pfam" id="PF14322">
    <property type="entry name" value="SusD-like_3"/>
    <property type="match status" value="1"/>
</dbReference>
<proteinExistence type="inferred from homology"/>